<organism evidence="2 3">
    <name type="scientific">Sphaerimonospora cavernae</name>
    <dbReference type="NCBI Taxonomy" id="1740611"/>
    <lineage>
        <taxon>Bacteria</taxon>
        <taxon>Bacillati</taxon>
        <taxon>Actinomycetota</taxon>
        <taxon>Actinomycetes</taxon>
        <taxon>Streptosporangiales</taxon>
        <taxon>Streptosporangiaceae</taxon>
        <taxon>Sphaerimonospora</taxon>
    </lineage>
</organism>
<evidence type="ECO:0000313" key="3">
    <source>
        <dbReference type="Proteomes" id="UP001589870"/>
    </source>
</evidence>
<dbReference type="RefSeq" id="WP_394303989.1">
    <property type="nucleotide sequence ID" value="NZ_JBHMQT010000059.1"/>
</dbReference>
<dbReference type="Proteomes" id="UP001589870">
    <property type="component" value="Unassembled WGS sequence"/>
</dbReference>
<sequence length="66" mass="7176">MSRYGVQTGRGLPEERPAAGTDANPMRPCDLPGDFNIASYFLDRNADDRTALITPTGRATYGELKS</sequence>
<gene>
    <name evidence="2" type="ORF">ACFHYQ_27190</name>
</gene>
<feature type="non-terminal residue" evidence="2">
    <location>
        <position position="66"/>
    </location>
</feature>
<proteinExistence type="predicted"/>
<feature type="region of interest" description="Disordered" evidence="1">
    <location>
        <begin position="1"/>
        <end position="27"/>
    </location>
</feature>
<dbReference type="EMBL" id="JBHMQT010000059">
    <property type="protein sequence ID" value="MFC0865989.1"/>
    <property type="molecule type" value="Genomic_DNA"/>
</dbReference>
<protein>
    <submittedName>
        <fullName evidence="2">Uncharacterized protein</fullName>
    </submittedName>
</protein>
<name>A0ABV6UCR7_9ACTN</name>
<reference evidence="2 3" key="1">
    <citation type="submission" date="2024-09" db="EMBL/GenBank/DDBJ databases">
        <authorList>
            <person name="Sun Q."/>
            <person name="Mori K."/>
        </authorList>
    </citation>
    <scope>NUCLEOTIDE SEQUENCE [LARGE SCALE GENOMIC DNA]</scope>
    <source>
        <strain evidence="2 3">TBRC 1851</strain>
    </source>
</reference>
<accession>A0ABV6UCR7</accession>
<comment type="caution">
    <text evidence="2">The sequence shown here is derived from an EMBL/GenBank/DDBJ whole genome shotgun (WGS) entry which is preliminary data.</text>
</comment>
<keyword evidence="3" id="KW-1185">Reference proteome</keyword>
<evidence type="ECO:0000256" key="1">
    <source>
        <dbReference type="SAM" id="MobiDB-lite"/>
    </source>
</evidence>
<evidence type="ECO:0000313" key="2">
    <source>
        <dbReference type="EMBL" id="MFC0865989.1"/>
    </source>
</evidence>